<dbReference type="Gene3D" id="3.40.50.10540">
    <property type="entry name" value="Crotonobetainyl-coa:carnitine coa-transferase, domain 1"/>
    <property type="match status" value="1"/>
</dbReference>
<dbReference type="GO" id="GO:0008410">
    <property type="term" value="F:CoA-transferase activity"/>
    <property type="evidence" value="ECO:0007669"/>
    <property type="project" value="TreeGrafter"/>
</dbReference>
<dbReference type="SUPFAM" id="SSF89796">
    <property type="entry name" value="CoA-transferase family III (CaiB/BaiF)"/>
    <property type="match status" value="1"/>
</dbReference>
<sequence length="378" mass="41200">MLAWLGAEVVLIETEQRLTTRIWPPFAEAEPGVNRSGGFNMVNSSKMSCTLNLRDPEGVELAKQIISVSDVVVENYSSGTMDRMGLGYEYVRSLRPDVIYLSLGAFGRTGPLKDLVGFHSVINLFSGLASVTGHKGSHPRIMGGLFPDAFSGCYCVLALLEALYHRANTGEGQHIEVAMTEALATLLPEAVMEYTLDGTEPERVGNHHKEKAPHNVFRCQGEENWVAISVEDDSQFEALAYAAGNPGWAEDPRFTTSVARLKHRDDLEPLIQQWAAGLQVQEVVQKLQNAGVPAGPVLDSAQVLSDPHMIDRGFVQYPDHSVVGPRPLGALPWAVDGGQPGVARSAPLFGEHNVQVLQELLNVPDIEFKRLMENGVIA</sequence>
<accession>A0A381Q7V7</accession>
<organism evidence="2">
    <name type="scientific">marine metagenome</name>
    <dbReference type="NCBI Taxonomy" id="408172"/>
    <lineage>
        <taxon>unclassified sequences</taxon>
        <taxon>metagenomes</taxon>
        <taxon>ecological metagenomes</taxon>
    </lineage>
</organism>
<evidence type="ECO:0000256" key="1">
    <source>
        <dbReference type="ARBA" id="ARBA00022679"/>
    </source>
</evidence>
<reference evidence="2" key="1">
    <citation type="submission" date="2018-05" db="EMBL/GenBank/DDBJ databases">
        <authorList>
            <person name="Lanie J.A."/>
            <person name="Ng W.-L."/>
            <person name="Kazmierczak K.M."/>
            <person name="Andrzejewski T.M."/>
            <person name="Davidsen T.M."/>
            <person name="Wayne K.J."/>
            <person name="Tettelin H."/>
            <person name="Glass J.I."/>
            <person name="Rusch D."/>
            <person name="Podicherti R."/>
            <person name="Tsui H.-C.T."/>
            <person name="Winkler M.E."/>
        </authorList>
    </citation>
    <scope>NUCLEOTIDE SEQUENCE</scope>
</reference>
<dbReference type="InterPro" id="IPR023606">
    <property type="entry name" value="CoA-Trfase_III_dom_1_sf"/>
</dbReference>
<dbReference type="InterPro" id="IPR050483">
    <property type="entry name" value="CoA-transferase_III_domain"/>
</dbReference>
<dbReference type="PANTHER" id="PTHR48207:SF3">
    <property type="entry name" value="SUCCINATE--HYDROXYMETHYLGLUTARATE COA-TRANSFERASE"/>
    <property type="match status" value="1"/>
</dbReference>
<dbReference type="EMBL" id="UINC01001244">
    <property type="protein sequence ID" value="SUZ75415.1"/>
    <property type="molecule type" value="Genomic_DNA"/>
</dbReference>
<evidence type="ECO:0000313" key="2">
    <source>
        <dbReference type="EMBL" id="SUZ75415.1"/>
    </source>
</evidence>
<proteinExistence type="predicted"/>
<evidence type="ECO:0008006" key="3">
    <source>
        <dbReference type="Google" id="ProtNLM"/>
    </source>
</evidence>
<dbReference type="Pfam" id="PF02515">
    <property type="entry name" value="CoA_transf_3"/>
    <property type="match status" value="1"/>
</dbReference>
<gene>
    <name evidence="2" type="ORF">METZ01_LOCUS28269</name>
</gene>
<dbReference type="PANTHER" id="PTHR48207">
    <property type="entry name" value="SUCCINATE--HYDROXYMETHYLGLUTARATE COA-TRANSFERASE"/>
    <property type="match status" value="1"/>
</dbReference>
<dbReference type="Gene3D" id="3.30.1540.10">
    <property type="entry name" value="formyl-coa transferase, domain 3"/>
    <property type="match status" value="1"/>
</dbReference>
<dbReference type="AlphaFoldDB" id="A0A381Q7V7"/>
<keyword evidence="1" id="KW-0808">Transferase</keyword>
<dbReference type="InterPro" id="IPR044855">
    <property type="entry name" value="CoA-Trfase_III_dom3_sf"/>
</dbReference>
<dbReference type="InterPro" id="IPR003673">
    <property type="entry name" value="CoA-Trfase_fam_III"/>
</dbReference>
<protein>
    <recommendedName>
        <fullName evidence="3">CoA transferase</fullName>
    </recommendedName>
</protein>
<name>A0A381Q7V7_9ZZZZ</name>